<dbReference type="eggNOG" id="COG3921">
    <property type="taxonomic scope" value="Bacteria"/>
</dbReference>
<proteinExistence type="predicted"/>
<name>F8EVI7_ZYMMT</name>
<feature type="chain" id="PRO_5003369970" evidence="1">
    <location>
        <begin position="23"/>
        <end position="219"/>
    </location>
</feature>
<feature type="domain" description="Extensin-like C-terminal" evidence="2">
    <location>
        <begin position="47"/>
        <end position="218"/>
    </location>
</feature>
<gene>
    <name evidence="3" type="ordered locus">Zymop_1434</name>
</gene>
<dbReference type="PROSITE" id="PS51257">
    <property type="entry name" value="PROKAR_LIPOPROTEIN"/>
    <property type="match status" value="1"/>
</dbReference>
<dbReference type="HOGENOM" id="CLU_043272_2_1_5"/>
<dbReference type="Proteomes" id="UP000000491">
    <property type="component" value="Chromosome"/>
</dbReference>
<sequence length="219" mass="24311">MSYSRFILCFAFFILASCSGSSSDKRKTANHASKYVNTPVSSESFSQCLKTLNREGVHYQLAPERQFNNGCYIHQAVVISAAQIPITHLGPLQCHAAEALAFWVDDAVQKSAKVWLGSAVIKVETFGSYNCRTRNSQSGAKISEHAHANAVDIAAFDLANGRRITIKNDWHEGDHQTKDFLHAVFRAACRRFSGVISPDGDNYHQDHLHMDLGASHYCH</sequence>
<dbReference type="AlphaFoldDB" id="F8EVI7"/>
<dbReference type="KEGG" id="zmp:Zymop_1434"/>
<protein>
    <submittedName>
        <fullName evidence="3">Extensin family protein</fullName>
    </submittedName>
</protein>
<dbReference type="PATRIC" id="fig|579138.3.peg.1521"/>
<feature type="signal peptide" evidence="1">
    <location>
        <begin position="1"/>
        <end position="22"/>
    </location>
</feature>
<evidence type="ECO:0000313" key="3">
    <source>
        <dbReference type="EMBL" id="AEI38324.1"/>
    </source>
</evidence>
<evidence type="ECO:0000256" key="1">
    <source>
        <dbReference type="SAM" id="SignalP"/>
    </source>
</evidence>
<dbReference type="STRING" id="579138.Zymop_1434"/>
<reference evidence="3 4" key="1">
    <citation type="journal article" date="2011" name="J. Bacteriol.">
        <title>Genome sequence of the ethanol-producing Zymomonas mobilis subsp. pomaceae lectotype strain ATCC 29192.</title>
        <authorList>
            <person name="Kouvelis V.N."/>
            <person name="Davenport K.W."/>
            <person name="Brettin T.S."/>
            <person name="Bruce D."/>
            <person name="Detter C."/>
            <person name="Han C.S."/>
            <person name="Nolan M."/>
            <person name="Tapia R."/>
            <person name="Damoulaki A."/>
            <person name="Kyrpides N.C."/>
            <person name="Typas M.A."/>
            <person name="Pappas K.M."/>
        </authorList>
    </citation>
    <scope>NUCLEOTIDE SEQUENCE [LARGE SCALE GENOMIC DNA]</scope>
    <source>
        <strain evidence="4">ATCC 29192 / DSM 22645 / JCM 10191 / CCUG 17912 / NBRC 13757 / NCIMB 11200 / NRRL B-4491 / Barker I</strain>
    </source>
</reference>
<evidence type="ECO:0000313" key="4">
    <source>
        <dbReference type="Proteomes" id="UP000000491"/>
    </source>
</evidence>
<keyword evidence="1" id="KW-0732">Signal</keyword>
<dbReference type="RefSeq" id="WP_013934712.1">
    <property type="nucleotide sequence ID" value="NC_015709.1"/>
</dbReference>
<dbReference type="Pfam" id="PF06904">
    <property type="entry name" value="Extensin-like_C"/>
    <property type="match status" value="1"/>
</dbReference>
<organism evidence="3 4">
    <name type="scientific">Zymomonas mobilis subsp. pomaceae (strain ATCC 29192 / DSM 22645 / JCM 10191 / CCUG 17912 / NBRC 13757 / NCIMB 11200 / NRRL B-4491 / Barker I)</name>
    <dbReference type="NCBI Taxonomy" id="579138"/>
    <lineage>
        <taxon>Bacteria</taxon>
        <taxon>Pseudomonadati</taxon>
        <taxon>Pseudomonadota</taxon>
        <taxon>Alphaproteobacteria</taxon>
        <taxon>Sphingomonadales</taxon>
        <taxon>Zymomonadaceae</taxon>
        <taxon>Zymomonas</taxon>
    </lineage>
</organism>
<accession>F8EVI7</accession>
<dbReference type="EMBL" id="CP002865">
    <property type="protein sequence ID" value="AEI38324.1"/>
    <property type="molecule type" value="Genomic_DNA"/>
</dbReference>
<dbReference type="InterPro" id="IPR009683">
    <property type="entry name" value="Extensin-like_C"/>
</dbReference>
<evidence type="ECO:0000259" key="2">
    <source>
        <dbReference type="Pfam" id="PF06904"/>
    </source>
</evidence>